<dbReference type="OrthoDB" id="5431540at2"/>
<dbReference type="RefSeq" id="WP_093409742.1">
    <property type="nucleotide sequence ID" value="NZ_FOVL01000014.1"/>
</dbReference>
<dbReference type="Proteomes" id="UP000199153">
    <property type="component" value="Unassembled WGS sequence"/>
</dbReference>
<sequence>MRQSFFLLLLLFTAEISSSQEQEKIEWEEGKKLTWADFKGTPKQGVAYEANTNSGISFSWNYSTESGQPVLRYEVVTNFFPQLSWVKEHEEDEYLLGHEQLHFDISELHARKLRKAIDEYETGRNIRRDLNRLYEGIEKDRVEMQKLFDAETVHSTNKEAEAGWIKFVKEELAKLSDYRD</sequence>
<dbReference type="EMBL" id="FOVL01000014">
    <property type="protein sequence ID" value="SFN72297.1"/>
    <property type="molecule type" value="Genomic_DNA"/>
</dbReference>
<reference evidence="1 2" key="1">
    <citation type="submission" date="2016-10" db="EMBL/GenBank/DDBJ databases">
        <authorList>
            <person name="de Groot N.N."/>
        </authorList>
    </citation>
    <scope>NUCLEOTIDE SEQUENCE [LARGE SCALE GENOMIC DNA]</scope>
    <source>
        <strain evidence="1 2">DSM 17794</strain>
    </source>
</reference>
<protein>
    <recommendedName>
        <fullName evidence="3">DUF922 domain-containing protein</fullName>
    </recommendedName>
</protein>
<name>A0A1I5BC94_9FLAO</name>
<evidence type="ECO:0008006" key="3">
    <source>
        <dbReference type="Google" id="ProtNLM"/>
    </source>
</evidence>
<gene>
    <name evidence="1" type="ORF">SAMN05660413_02301</name>
</gene>
<accession>A0A1I5BC94</accession>
<organism evidence="1 2">
    <name type="scientific">Salegentibacter flavus</name>
    <dbReference type="NCBI Taxonomy" id="287099"/>
    <lineage>
        <taxon>Bacteria</taxon>
        <taxon>Pseudomonadati</taxon>
        <taxon>Bacteroidota</taxon>
        <taxon>Flavobacteriia</taxon>
        <taxon>Flavobacteriales</taxon>
        <taxon>Flavobacteriaceae</taxon>
        <taxon>Salegentibacter</taxon>
    </lineage>
</organism>
<evidence type="ECO:0000313" key="1">
    <source>
        <dbReference type="EMBL" id="SFN72297.1"/>
    </source>
</evidence>
<dbReference type="InterPro" id="IPR010321">
    <property type="entry name" value="DUF922"/>
</dbReference>
<evidence type="ECO:0000313" key="2">
    <source>
        <dbReference type="Proteomes" id="UP000199153"/>
    </source>
</evidence>
<dbReference type="AlphaFoldDB" id="A0A1I5BC94"/>
<dbReference type="Pfam" id="PF06037">
    <property type="entry name" value="DUF922"/>
    <property type="match status" value="1"/>
</dbReference>
<dbReference type="STRING" id="287099.SAMN05660413_02301"/>
<proteinExistence type="predicted"/>
<keyword evidence="2" id="KW-1185">Reference proteome</keyword>